<dbReference type="EMBL" id="FN649728">
    <property type="protein sequence ID" value="CBJ27592.1"/>
    <property type="molecule type" value="Genomic_DNA"/>
</dbReference>
<feature type="transmembrane region" description="Helical" evidence="6">
    <location>
        <begin position="498"/>
        <end position="518"/>
    </location>
</feature>
<organism evidence="8 9">
    <name type="scientific">Ectocarpus siliculosus</name>
    <name type="common">Brown alga</name>
    <name type="synonym">Conferva siliculosa</name>
    <dbReference type="NCBI Taxonomy" id="2880"/>
    <lineage>
        <taxon>Eukaryota</taxon>
        <taxon>Sar</taxon>
        <taxon>Stramenopiles</taxon>
        <taxon>Ochrophyta</taxon>
        <taxon>PX clade</taxon>
        <taxon>Phaeophyceae</taxon>
        <taxon>Ectocarpales</taxon>
        <taxon>Ectocarpaceae</taxon>
        <taxon>Ectocarpus</taxon>
    </lineage>
</organism>
<dbReference type="PANTHER" id="PTHR10582">
    <property type="entry name" value="TRANSIENT RECEPTOR POTENTIAL ION CHANNEL PROTEIN"/>
    <property type="match status" value="1"/>
</dbReference>
<feature type="transmembrane region" description="Helical" evidence="6">
    <location>
        <begin position="474"/>
        <end position="492"/>
    </location>
</feature>
<sequence length="609" mass="66676">MLTATDQLGHTILTAAVSSKSVGTFEAVFNAAKRYLHRGQFAKMLSAKDQLGHTILTAAVSSHSEDTCHAVFNVAKEYLNQEQLWLLIESQGTDGATLLSAAVRSESVNMFEATLDYALEYLGHHEVADEPCSRLDALFEACVEDLLNAHPEDVDIGFNTLSFLMASSARPSASDLKKLSKHHKSRDGFKNCCLRAVTTAANPFMPGLLLSIRLAEAAKEANEGEQRHIDEIRASVEALLLEIFERLPRTVRAFDEETKGGCTGMFEPQILGGHHPLGFERPVNMILSKQEQMNTFCNVPLVMDFLSRRFAWGLPDLQDTEGVLRNSEDLKCLGAGLVLGDGGEDVPSGCKSILSRLSVLLQAAQDDLPNLAFFPGAQFAVAGVAADPSTYYRVPAMRMLLDFVAYVEIIAALGYLVFFHSPTGGVLGDDGISNVEFTWGEGSFAAIFISAGVYREGLEMSMGIDKYFKDQWNVLDALALLCLSVGLVIRGVDWTSPWGPAFYALSAPLLVCSVLFFAQVLPFQGPMIKVISRMTTTLLKFGFVMVVVMTGFAMAFHVLFRDFDSFGMTFLGLFRAMLGEVDFFETFAGGRYDSVATILFVVYLFVVTV</sequence>
<reference evidence="8 9" key="1">
    <citation type="journal article" date="2010" name="Nature">
        <title>The Ectocarpus genome and the independent evolution of multicellularity in brown algae.</title>
        <authorList>
            <person name="Cock J.M."/>
            <person name="Sterck L."/>
            <person name="Rouze P."/>
            <person name="Scornet D."/>
            <person name="Allen A.E."/>
            <person name="Amoutzias G."/>
            <person name="Anthouard V."/>
            <person name="Artiguenave F."/>
            <person name="Aury J.M."/>
            <person name="Badger J.H."/>
            <person name="Beszteri B."/>
            <person name="Billiau K."/>
            <person name="Bonnet E."/>
            <person name="Bothwell J.H."/>
            <person name="Bowler C."/>
            <person name="Boyen C."/>
            <person name="Brownlee C."/>
            <person name="Carrano C.J."/>
            <person name="Charrier B."/>
            <person name="Cho G.Y."/>
            <person name="Coelho S.M."/>
            <person name="Collen J."/>
            <person name="Corre E."/>
            <person name="Da Silva C."/>
            <person name="Delage L."/>
            <person name="Delaroque N."/>
            <person name="Dittami S.M."/>
            <person name="Doulbeau S."/>
            <person name="Elias M."/>
            <person name="Farnham G."/>
            <person name="Gachon C.M."/>
            <person name="Gschloessl B."/>
            <person name="Heesch S."/>
            <person name="Jabbari K."/>
            <person name="Jubin C."/>
            <person name="Kawai H."/>
            <person name="Kimura K."/>
            <person name="Kloareg B."/>
            <person name="Kupper F.C."/>
            <person name="Lang D."/>
            <person name="Le Bail A."/>
            <person name="Leblanc C."/>
            <person name="Lerouge P."/>
            <person name="Lohr M."/>
            <person name="Lopez P.J."/>
            <person name="Martens C."/>
            <person name="Maumus F."/>
            <person name="Michel G."/>
            <person name="Miranda-Saavedra D."/>
            <person name="Morales J."/>
            <person name="Moreau H."/>
            <person name="Motomura T."/>
            <person name="Nagasato C."/>
            <person name="Napoli C.A."/>
            <person name="Nelson D.R."/>
            <person name="Nyvall-Collen P."/>
            <person name="Peters A.F."/>
            <person name="Pommier C."/>
            <person name="Potin P."/>
            <person name="Poulain J."/>
            <person name="Quesneville H."/>
            <person name="Read B."/>
            <person name="Rensing S.A."/>
            <person name="Ritter A."/>
            <person name="Rousvoal S."/>
            <person name="Samanta M."/>
            <person name="Samson G."/>
            <person name="Schroeder D.C."/>
            <person name="Segurens B."/>
            <person name="Strittmatter M."/>
            <person name="Tonon T."/>
            <person name="Tregear J.W."/>
            <person name="Valentin K."/>
            <person name="von Dassow P."/>
            <person name="Yamagishi T."/>
            <person name="Van de Peer Y."/>
            <person name="Wincker P."/>
        </authorList>
    </citation>
    <scope>NUCLEOTIDE SEQUENCE [LARGE SCALE GENOMIC DNA]</scope>
    <source>
        <strain evidence="9">Ec32 / CCAP1310/4</strain>
    </source>
</reference>
<dbReference type="InterPro" id="IPR024862">
    <property type="entry name" value="TRPV"/>
</dbReference>
<dbReference type="Pfam" id="PF00520">
    <property type="entry name" value="Ion_trans"/>
    <property type="match status" value="1"/>
</dbReference>
<dbReference type="EMBL" id="FN648981">
    <property type="protein sequence ID" value="CBJ27592.1"/>
    <property type="molecule type" value="Genomic_DNA"/>
</dbReference>
<keyword evidence="4 6" id="KW-1133">Transmembrane helix</keyword>
<dbReference type="PANTHER" id="PTHR10582:SF2">
    <property type="entry name" value="INACTIVE"/>
    <property type="match status" value="1"/>
</dbReference>
<dbReference type="InParanoid" id="D7G6K7"/>
<accession>D7G6K7</accession>
<comment type="subcellular location">
    <subcellularLocation>
        <location evidence="1">Membrane</location>
        <topology evidence="1">Multi-pass membrane protein</topology>
    </subcellularLocation>
</comment>
<dbReference type="Proteomes" id="UP000002630">
    <property type="component" value="Linkage Group LG03"/>
</dbReference>
<dbReference type="STRING" id="2880.D7G6K7"/>
<feature type="transmembrane region" description="Helical" evidence="6">
    <location>
        <begin position="591"/>
        <end position="608"/>
    </location>
</feature>
<evidence type="ECO:0000256" key="5">
    <source>
        <dbReference type="ARBA" id="ARBA00023136"/>
    </source>
</evidence>
<evidence type="ECO:0000313" key="8">
    <source>
        <dbReference type="EMBL" id="CBJ27592.1"/>
    </source>
</evidence>
<dbReference type="GO" id="GO:0005886">
    <property type="term" value="C:plasma membrane"/>
    <property type="evidence" value="ECO:0007669"/>
    <property type="project" value="TreeGrafter"/>
</dbReference>
<dbReference type="OrthoDB" id="197980at2759"/>
<name>D7G6K7_ECTSI</name>
<keyword evidence="8" id="KW-0675">Receptor</keyword>
<keyword evidence="5 6" id="KW-0472">Membrane</keyword>
<feature type="transmembrane region" description="Helical" evidence="6">
    <location>
        <begin position="399"/>
        <end position="417"/>
    </location>
</feature>
<gene>
    <name evidence="8" type="ORF">Esi_0075_0110</name>
</gene>
<dbReference type="AlphaFoldDB" id="D7G6K7"/>
<feature type="domain" description="Ion transport" evidence="7">
    <location>
        <begin position="461"/>
        <end position="608"/>
    </location>
</feature>
<feature type="transmembrane region" description="Helical" evidence="6">
    <location>
        <begin position="538"/>
        <end position="560"/>
    </location>
</feature>
<keyword evidence="3" id="KW-0677">Repeat</keyword>
<proteinExistence type="predicted"/>
<dbReference type="Gene3D" id="1.25.40.20">
    <property type="entry name" value="Ankyrin repeat-containing domain"/>
    <property type="match status" value="1"/>
</dbReference>
<evidence type="ECO:0000259" key="7">
    <source>
        <dbReference type="Pfam" id="PF00520"/>
    </source>
</evidence>
<protein>
    <submittedName>
        <fullName evidence="8">Transient Receptor Potential Channel. C terminally truncated</fullName>
    </submittedName>
</protein>
<evidence type="ECO:0000256" key="3">
    <source>
        <dbReference type="ARBA" id="ARBA00022737"/>
    </source>
</evidence>
<evidence type="ECO:0000256" key="2">
    <source>
        <dbReference type="ARBA" id="ARBA00022692"/>
    </source>
</evidence>
<dbReference type="InterPro" id="IPR036770">
    <property type="entry name" value="Ankyrin_rpt-contain_sf"/>
</dbReference>
<evidence type="ECO:0000313" key="9">
    <source>
        <dbReference type="Proteomes" id="UP000002630"/>
    </source>
</evidence>
<feature type="transmembrane region" description="Helical" evidence="6">
    <location>
        <begin position="437"/>
        <end position="454"/>
    </location>
</feature>
<dbReference type="GO" id="GO:0005216">
    <property type="term" value="F:monoatomic ion channel activity"/>
    <property type="evidence" value="ECO:0007669"/>
    <property type="project" value="InterPro"/>
</dbReference>
<keyword evidence="9" id="KW-1185">Reference proteome</keyword>
<dbReference type="GO" id="GO:0098703">
    <property type="term" value="P:calcium ion import across plasma membrane"/>
    <property type="evidence" value="ECO:0007669"/>
    <property type="project" value="TreeGrafter"/>
</dbReference>
<keyword evidence="2 6" id="KW-0812">Transmembrane</keyword>
<dbReference type="InterPro" id="IPR005821">
    <property type="entry name" value="Ion_trans_dom"/>
</dbReference>
<evidence type="ECO:0000256" key="6">
    <source>
        <dbReference type="SAM" id="Phobius"/>
    </source>
</evidence>
<evidence type="ECO:0000256" key="1">
    <source>
        <dbReference type="ARBA" id="ARBA00004141"/>
    </source>
</evidence>
<evidence type="ECO:0000256" key="4">
    <source>
        <dbReference type="ARBA" id="ARBA00022989"/>
    </source>
</evidence>